<keyword evidence="7 9" id="KW-0472">Membrane</keyword>
<feature type="transmembrane region" description="Helical" evidence="9">
    <location>
        <begin position="65"/>
        <end position="88"/>
    </location>
</feature>
<dbReference type="EMBL" id="NEDP02005480">
    <property type="protein sequence ID" value="OWF40207.1"/>
    <property type="molecule type" value="Genomic_DNA"/>
</dbReference>
<feature type="transmembrane region" description="Helical" evidence="9">
    <location>
        <begin position="460"/>
        <end position="485"/>
    </location>
</feature>
<keyword evidence="5 9" id="KW-0812">Transmembrane</keyword>
<keyword evidence="6 9" id="KW-1133">Transmembrane helix</keyword>
<comment type="caution">
    <text evidence="11">The sequence shown here is derived from an EMBL/GenBank/DDBJ whole genome shotgun (WGS) entry which is preliminary data.</text>
</comment>
<gene>
    <name evidence="11" type="ORF">KP79_PYT08573</name>
</gene>
<dbReference type="Proteomes" id="UP000242188">
    <property type="component" value="Unassembled WGS sequence"/>
</dbReference>
<comment type="similarity">
    <text evidence="3">Belongs to the major facilitator superfamily. Sugar transporter (TC 2.A.1.1) family. Glucose transporter subfamily.</text>
</comment>
<evidence type="ECO:0000259" key="10">
    <source>
        <dbReference type="PROSITE" id="PS50850"/>
    </source>
</evidence>
<dbReference type="PROSITE" id="PS00216">
    <property type="entry name" value="SUGAR_TRANSPORT_1"/>
    <property type="match status" value="2"/>
</dbReference>
<evidence type="ECO:0000256" key="3">
    <source>
        <dbReference type="ARBA" id="ARBA00007004"/>
    </source>
</evidence>
<dbReference type="InterPro" id="IPR005828">
    <property type="entry name" value="MFS_sugar_transport-like"/>
</dbReference>
<dbReference type="OrthoDB" id="4142200at2759"/>
<keyword evidence="11" id="KW-0762">Sugar transport</keyword>
<feature type="transmembrane region" description="Helical" evidence="9">
    <location>
        <begin position="159"/>
        <end position="181"/>
    </location>
</feature>
<feature type="transmembrane region" description="Helical" evidence="9">
    <location>
        <begin position="497"/>
        <end position="517"/>
    </location>
</feature>
<keyword evidence="4 8" id="KW-0813">Transport</keyword>
<dbReference type="STRING" id="6573.A0A210PUM8"/>
<dbReference type="GO" id="GO:1904659">
    <property type="term" value="P:D-glucose transmembrane transport"/>
    <property type="evidence" value="ECO:0007669"/>
    <property type="project" value="TreeGrafter"/>
</dbReference>
<evidence type="ECO:0000313" key="12">
    <source>
        <dbReference type="Proteomes" id="UP000242188"/>
    </source>
</evidence>
<reference evidence="11 12" key="1">
    <citation type="journal article" date="2017" name="Nat. Ecol. Evol.">
        <title>Scallop genome provides insights into evolution of bilaterian karyotype and development.</title>
        <authorList>
            <person name="Wang S."/>
            <person name="Zhang J."/>
            <person name="Jiao W."/>
            <person name="Li J."/>
            <person name="Xun X."/>
            <person name="Sun Y."/>
            <person name="Guo X."/>
            <person name="Huan P."/>
            <person name="Dong B."/>
            <person name="Zhang L."/>
            <person name="Hu X."/>
            <person name="Sun X."/>
            <person name="Wang J."/>
            <person name="Zhao C."/>
            <person name="Wang Y."/>
            <person name="Wang D."/>
            <person name="Huang X."/>
            <person name="Wang R."/>
            <person name="Lv J."/>
            <person name="Li Y."/>
            <person name="Zhang Z."/>
            <person name="Liu B."/>
            <person name="Lu W."/>
            <person name="Hui Y."/>
            <person name="Liang J."/>
            <person name="Zhou Z."/>
            <person name="Hou R."/>
            <person name="Li X."/>
            <person name="Liu Y."/>
            <person name="Li H."/>
            <person name="Ning X."/>
            <person name="Lin Y."/>
            <person name="Zhao L."/>
            <person name="Xing Q."/>
            <person name="Dou J."/>
            <person name="Li Y."/>
            <person name="Mao J."/>
            <person name="Guo H."/>
            <person name="Dou H."/>
            <person name="Li T."/>
            <person name="Mu C."/>
            <person name="Jiang W."/>
            <person name="Fu Q."/>
            <person name="Fu X."/>
            <person name="Miao Y."/>
            <person name="Liu J."/>
            <person name="Yu Q."/>
            <person name="Li R."/>
            <person name="Liao H."/>
            <person name="Li X."/>
            <person name="Kong Y."/>
            <person name="Jiang Z."/>
            <person name="Chourrout D."/>
            <person name="Li R."/>
            <person name="Bao Z."/>
        </authorList>
    </citation>
    <scope>NUCLEOTIDE SEQUENCE [LARGE SCALE GENOMIC DNA]</scope>
    <source>
        <strain evidence="11 12">PY_sf001</strain>
    </source>
</reference>
<evidence type="ECO:0000256" key="1">
    <source>
        <dbReference type="ARBA" id="ARBA00000618"/>
    </source>
</evidence>
<dbReference type="PANTHER" id="PTHR48023">
    <property type="entry name" value="D-XYLOSE-PROTON SYMPORTER-LIKE 2"/>
    <property type="match status" value="1"/>
</dbReference>
<feature type="domain" description="Major facilitator superfamily (MFS) profile" evidence="10">
    <location>
        <begin position="70"/>
        <end position="551"/>
    </location>
</feature>
<proteinExistence type="inferred from homology"/>
<dbReference type="GO" id="GO:0016020">
    <property type="term" value="C:membrane"/>
    <property type="evidence" value="ECO:0007669"/>
    <property type="project" value="UniProtKB-SubCell"/>
</dbReference>
<evidence type="ECO:0000256" key="5">
    <source>
        <dbReference type="ARBA" id="ARBA00022692"/>
    </source>
</evidence>
<dbReference type="InterPro" id="IPR036259">
    <property type="entry name" value="MFS_trans_sf"/>
</dbReference>
<dbReference type="PROSITE" id="PS50850">
    <property type="entry name" value="MFS"/>
    <property type="match status" value="1"/>
</dbReference>
<dbReference type="AlphaFoldDB" id="A0A210PUM8"/>
<dbReference type="PRINTS" id="PR00171">
    <property type="entry name" value="SUGRTRNSPORT"/>
</dbReference>
<feature type="transmembrane region" description="Helical" evidence="9">
    <location>
        <begin position="223"/>
        <end position="244"/>
    </location>
</feature>
<comment type="subcellular location">
    <subcellularLocation>
        <location evidence="2">Membrane</location>
        <topology evidence="2">Multi-pass membrane protein</topology>
    </subcellularLocation>
</comment>
<dbReference type="InterPro" id="IPR003663">
    <property type="entry name" value="Sugar/inositol_transpt"/>
</dbReference>
<feature type="transmembrane region" description="Helical" evidence="9">
    <location>
        <begin position="305"/>
        <end position="327"/>
    </location>
</feature>
<sequence>MENEDLQEGEILLKNYTSLHGSLDSDLDQDPLQVIQVQLEDRHLDTSPVVSPTHHQRPSEVSPNCYLGLAAVMASLGGILFGYDIGIISGAVLQLQDQFCLSCFQRELVISIMLVGAMIGSLFGGFVIDKYGRRLTIILNAVVFLVGAFILALSTSYPLILFGRLVIGIAVAVSATGECVYISEIAPAKKRGVLVSLNELGITLGLLLAYLVNYFFIQVDNGWRYMFGLSAIPAVIQGVGMMFLPKSPRFLMLKRQEAKSQEVLMKLRGKDVEKEMNAMKISIAGEMNQTCCSLFSSVDNMRGRMLIGAGLVFFQQFTGQPNVLYYAPTIFEAIGFGSHSAATLATVGLGAVKVVMTVIALLCVDKWGRRKFLLTGAILMGVAILCLGLVTHLQNHTLSKETCSETEVCVPSSGNHIHQVFLYNQSYSITGVNLTNSGLATQSNSTGDTPLVHGDKAGRVVAFISLMTFVAAYAIGFGPVTWLVLSEIFPASVKGRAIGMTTVLNWGTNLVVSSTFLNVIDELGVSLTFFIFSLICAFSTGFIFLFVPETKGRSLEQISSDLTKRTPMAMVNVRLGTLWCCKSLTTEIKLSSGYRPVPNVRMSSLTVS</sequence>
<evidence type="ECO:0000256" key="2">
    <source>
        <dbReference type="ARBA" id="ARBA00004141"/>
    </source>
</evidence>
<feature type="transmembrane region" description="Helical" evidence="9">
    <location>
        <begin position="339"/>
        <end position="364"/>
    </location>
</feature>
<feature type="transmembrane region" description="Helical" evidence="9">
    <location>
        <begin position="108"/>
        <end position="128"/>
    </location>
</feature>
<keyword evidence="12" id="KW-1185">Reference proteome</keyword>
<evidence type="ECO:0000256" key="9">
    <source>
        <dbReference type="SAM" id="Phobius"/>
    </source>
</evidence>
<dbReference type="PANTHER" id="PTHR48023:SF4">
    <property type="entry name" value="D-XYLOSE-PROTON SYMPORTER-LIKE 2"/>
    <property type="match status" value="1"/>
</dbReference>
<comment type="catalytic activity">
    <reaction evidence="1">
        <text>D-glucose(out) = D-glucose(in)</text>
        <dbReference type="Rhea" id="RHEA:60376"/>
        <dbReference type="ChEBI" id="CHEBI:4167"/>
    </reaction>
</comment>
<dbReference type="InterPro" id="IPR020846">
    <property type="entry name" value="MFS_dom"/>
</dbReference>
<dbReference type="InterPro" id="IPR050820">
    <property type="entry name" value="MFS_Sugar_Transporter"/>
</dbReference>
<evidence type="ECO:0000313" key="11">
    <source>
        <dbReference type="EMBL" id="OWF40207.1"/>
    </source>
</evidence>
<feature type="transmembrane region" description="Helical" evidence="9">
    <location>
        <begin position="135"/>
        <end position="153"/>
    </location>
</feature>
<dbReference type="InterPro" id="IPR005829">
    <property type="entry name" value="Sugar_transporter_CS"/>
</dbReference>
<evidence type="ECO:0000256" key="8">
    <source>
        <dbReference type="RuleBase" id="RU003346"/>
    </source>
</evidence>
<feature type="transmembrane region" description="Helical" evidence="9">
    <location>
        <begin position="193"/>
        <end position="217"/>
    </location>
</feature>
<evidence type="ECO:0000256" key="4">
    <source>
        <dbReference type="ARBA" id="ARBA00022448"/>
    </source>
</evidence>
<accession>A0A210PUM8</accession>
<protein>
    <submittedName>
        <fullName evidence="11">Solute carrier family 2, facilitated glucose transporter member 12</fullName>
    </submittedName>
</protein>
<dbReference type="Pfam" id="PF00083">
    <property type="entry name" value="Sugar_tr"/>
    <property type="match status" value="2"/>
</dbReference>
<evidence type="ECO:0000256" key="6">
    <source>
        <dbReference type="ARBA" id="ARBA00022989"/>
    </source>
</evidence>
<feature type="transmembrane region" description="Helical" evidence="9">
    <location>
        <begin position="371"/>
        <end position="390"/>
    </location>
</feature>
<name>A0A210PUM8_MIZYE</name>
<dbReference type="Gene3D" id="1.20.1250.20">
    <property type="entry name" value="MFS general substrate transporter like domains"/>
    <property type="match status" value="1"/>
</dbReference>
<organism evidence="11 12">
    <name type="scientific">Mizuhopecten yessoensis</name>
    <name type="common">Japanese scallop</name>
    <name type="synonym">Patinopecten yessoensis</name>
    <dbReference type="NCBI Taxonomy" id="6573"/>
    <lineage>
        <taxon>Eukaryota</taxon>
        <taxon>Metazoa</taxon>
        <taxon>Spiralia</taxon>
        <taxon>Lophotrochozoa</taxon>
        <taxon>Mollusca</taxon>
        <taxon>Bivalvia</taxon>
        <taxon>Autobranchia</taxon>
        <taxon>Pteriomorphia</taxon>
        <taxon>Pectinida</taxon>
        <taxon>Pectinoidea</taxon>
        <taxon>Pectinidae</taxon>
        <taxon>Mizuhopecten</taxon>
    </lineage>
</organism>
<evidence type="ECO:0000256" key="7">
    <source>
        <dbReference type="ARBA" id="ARBA00023136"/>
    </source>
</evidence>
<feature type="transmembrane region" description="Helical" evidence="9">
    <location>
        <begin position="523"/>
        <end position="547"/>
    </location>
</feature>
<dbReference type="GO" id="GO:0022857">
    <property type="term" value="F:transmembrane transporter activity"/>
    <property type="evidence" value="ECO:0007669"/>
    <property type="project" value="InterPro"/>
</dbReference>
<dbReference type="NCBIfam" id="TIGR00879">
    <property type="entry name" value="SP"/>
    <property type="match status" value="1"/>
</dbReference>
<dbReference type="SUPFAM" id="SSF103473">
    <property type="entry name" value="MFS general substrate transporter"/>
    <property type="match status" value="1"/>
</dbReference>